<organism evidence="2 3">
    <name type="scientific">Caenorhabditis nigoni</name>
    <dbReference type="NCBI Taxonomy" id="1611254"/>
    <lineage>
        <taxon>Eukaryota</taxon>
        <taxon>Metazoa</taxon>
        <taxon>Ecdysozoa</taxon>
        <taxon>Nematoda</taxon>
        <taxon>Chromadorea</taxon>
        <taxon>Rhabditida</taxon>
        <taxon>Rhabditina</taxon>
        <taxon>Rhabditomorpha</taxon>
        <taxon>Rhabditoidea</taxon>
        <taxon>Rhabditidae</taxon>
        <taxon>Peloderinae</taxon>
        <taxon>Caenorhabditis</taxon>
    </lineage>
</organism>
<gene>
    <name evidence="2" type="primary">Cnig_chr_IV.g15560</name>
    <name evidence="2" type="ORF">B9Z55_015560</name>
</gene>
<protein>
    <submittedName>
        <fullName evidence="2">Uncharacterized protein</fullName>
    </submittedName>
</protein>
<reference evidence="3" key="1">
    <citation type="submission" date="2017-10" db="EMBL/GenBank/DDBJ databases">
        <title>Rapid genome shrinkage in a self-fertile nematode reveals novel sperm competition proteins.</title>
        <authorList>
            <person name="Yin D."/>
            <person name="Schwarz E.M."/>
            <person name="Thomas C.G."/>
            <person name="Felde R.L."/>
            <person name="Korf I.F."/>
            <person name="Cutter A.D."/>
            <person name="Schartner C.M."/>
            <person name="Ralston E.J."/>
            <person name="Meyer B.J."/>
            <person name="Haag E.S."/>
        </authorList>
    </citation>
    <scope>NUCLEOTIDE SEQUENCE [LARGE SCALE GENOMIC DNA]</scope>
    <source>
        <strain evidence="3">JU1422</strain>
    </source>
</reference>
<comment type="caution">
    <text evidence="2">The sequence shown here is derived from an EMBL/GenBank/DDBJ whole genome shotgun (WGS) entry which is preliminary data.</text>
</comment>
<evidence type="ECO:0000313" key="3">
    <source>
        <dbReference type="Proteomes" id="UP000230233"/>
    </source>
</evidence>
<name>A0A2G5UBJ3_9PELO</name>
<dbReference type="AlphaFoldDB" id="A0A2G5UBJ3"/>
<keyword evidence="3" id="KW-1185">Reference proteome</keyword>
<evidence type="ECO:0000313" key="2">
    <source>
        <dbReference type="EMBL" id="PIC36636.1"/>
    </source>
</evidence>
<feature type="coiled-coil region" evidence="1">
    <location>
        <begin position="5"/>
        <end position="39"/>
    </location>
</feature>
<dbReference type="Proteomes" id="UP000230233">
    <property type="component" value="Chromosome IV"/>
</dbReference>
<proteinExistence type="predicted"/>
<sequence length="109" mass="12890">MVENSKEVLNLLESLNSKIMSAKAECENLEETQEFMRQALKQPLKMAKPTNIKEMVAKIKEINKKRIRHVKRSIEAISALATRNYQQICQKPNFLDWYWLLLRDQRNLS</sequence>
<accession>A0A2G5UBJ3</accession>
<dbReference type="EMBL" id="PDUG01000004">
    <property type="protein sequence ID" value="PIC36636.1"/>
    <property type="molecule type" value="Genomic_DNA"/>
</dbReference>
<keyword evidence="1" id="KW-0175">Coiled coil</keyword>
<evidence type="ECO:0000256" key="1">
    <source>
        <dbReference type="SAM" id="Coils"/>
    </source>
</evidence>